<proteinExistence type="predicted"/>
<name>A0A6A4PSA4_LUPAL</name>
<dbReference type="AlphaFoldDB" id="A0A6A4PSA4"/>
<dbReference type="Proteomes" id="UP000447434">
    <property type="component" value="Chromosome 11"/>
</dbReference>
<accession>A0A6A4PSA4</accession>
<organism evidence="1 2">
    <name type="scientific">Lupinus albus</name>
    <name type="common">White lupine</name>
    <name type="synonym">Lupinus termis</name>
    <dbReference type="NCBI Taxonomy" id="3870"/>
    <lineage>
        <taxon>Eukaryota</taxon>
        <taxon>Viridiplantae</taxon>
        <taxon>Streptophyta</taxon>
        <taxon>Embryophyta</taxon>
        <taxon>Tracheophyta</taxon>
        <taxon>Spermatophyta</taxon>
        <taxon>Magnoliopsida</taxon>
        <taxon>eudicotyledons</taxon>
        <taxon>Gunneridae</taxon>
        <taxon>Pentapetalae</taxon>
        <taxon>rosids</taxon>
        <taxon>fabids</taxon>
        <taxon>Fabales</taxon>
        <taxon>Fabaceae</taxon>
        <taxon>Papilionoideae</taxon>
        <taxon>50 kb inversion clade</taxon>
        <taxon>genistoids sensu lato</taxon>
        <taxon>core genistoids</taxon>
        <taxon>Genisteae</taxon>
        <taxon>Lupinus</taxon>
    </lineage>
</organism>
<evidence type="ECO:0000313" key="2">
    <source>
        <dbReference type="Proteomes" id="UP000447434"/>
    </source>
</evidence>
<dbReference type="EMBL" id="WOCE01000011">
    <property type="protein sequence ID" value="KAE9604423.1"/>
    <property type="molecule type" value="Genomic_DNA"/>
</dbReference>
<gene>
    <name evidence="1" type="ORF">Lalb_Chr11g0071681</name>
</gene>
<keyword evidence="2" id="KW-1185">Reference proteome</keyword>
<comment type="caution">
    <text evidence="1">The sequence shown here is derived from an EMBL/GenBank/DDBJ whole genome shotgun (WGS) entry which is preliminary data.</text>
</comment>
<sequence>MLLLEKETDSPLLLRILLRDEDDDDDDEFLHSLLDRGVGVLLTNEYHRNRLGLPNYHFRNL</sequence>
<evidence type="ECO:0000313" key="1">
    <source>
        <dbReference type="EMBL" id="KAE9604423.1"/>
    </source>
</evidence>
<protein>
    <submittedName>
        <fullName evidence="1">Uncharacterized protein</fullName>
    </submittedName>
</protein>
<reference evidence="2" key="1">
    <citation type="journal article" date="2020" name="Nat. Commun.">
        <title>Genome sequence of the cluster root forming white lupin.</title>
        <authorList>
            <person name="Hufnagel B."/>
            <person name="Marques A."/>
            <person name="Soriano A."/>
            <person name="Marques L."/>
            <person name="Divol F."/>
            <person name="Doumas P."/>
            <person name="Sallet E."/>
            <person name="Mancinotti D."/>
            <person name="Carrere S."/>
            <person name="Marande W."/>
            <person name="Arribat S."/>
            <person name="Keller J."/>
            <person name="Huneau C."/>
            <person name="Blein T."/>
            <person name="Aime D."/>
            <person name="Laguerre M."/>
            <person name="Taylor J."/>
            <person name="Schubert V."/>
            <person name="Nelson M."/>
            <person name="Geu-Flores F."/>
            <person name="Crespi M."/>
            <person name="Gallardo-Guerrero K."/>
            <person name="Delaux P.-M."/>
            <person name="Salse J."/>
            <person name="Berges H."/>
            <person name="Guyot R."/>
            <person name="Gouzy J."/>
            <person name="Peret B."/>
        </authorList>
    </citation>
    <scope>NUCLEOTIDE SEQUENCE [LARGE SCALE GENOMIC DNA]</scope>
    <source>
        <strain evidence="2">cv. Amiga</strain>
    </source>
</reference>